<dbReference type="Proteomes" id="UP001190700">
    <property type="component" value="Unassembled WGS sequence"/>
</dbReference>
<feature type="non-terminal residue" evidence="1">
    <location>
        <position position="137"/>
    </location>
</feature>
<comment type="caution">
    <text evidence="1">The sequence shown here is derived from an EMBL/GenBank/DDBJ whole genome shotgun (WGS) entry which is preliminary data.</text>
</comment>
<gene>
    <name evidence="1" type="ORF">CYMTET_34010</name>
</gene>
<sequence>MGLQGEAHEGRAGGRRVVAAPPCSEPMVWAQDLEEPEESEAAHRLLPAFHRLDMSKAKYEVVKRVEVQQVSDLVTVLEDNWTVQMEGEALQNAAGGNYRPKGTIFTQGECAENEEVDKATSGVLEVAVGAGQVDLDP</sequence>
<reference evidence="1 2" key="1">
    <citation type="journal article" date="2015" name="Genome Biol. Evol.">
        <title>Comparative Genomics of a Bacterivorous Green Alga Reveals Evolutionary Causalities and Consequences of Phago-Mixotrophic Mode of Nutrition.</title>
        <authorList>
            <person name="Burns J.A."/>
            <person name="Paasch A."/>
            <person name="Narechania A."/>
            <person name="Kim E."/>
        </authorList>
    </citation>
    <scope>NUCLEOTIDE SEQUENCE [LARGE SCALE GENOMIC DNA]</scope>
    <source>
        <strain evidence="1 2">PLY_AMNH</strain>
    </source>
</reference>
<protein>
    <submittedName>
        <fullName evidence="1">Uncharacterized protein</fullName>
    </submittedName>
</protein>
<dbReference type="AlphaFoldDB" id="A0AAE0KQM6"/>
<accession>A0AAE0KQM6</accession>
<organism evidence="1 2">
    <name type="scientific">Cymbomonas tetramitiformis</name>
    <dbReference type="NCBI Taxonomy" id="36881"/>
    <lineage>
        <taxon>Eukaryota</taxon>
        <taxon>Viridiplantae</taxon>
        <taxon>Chlorophyta</taxon>
        <taxon>Pyramimonadophyceae</taxon>
        <taxon>Pyramimonadales</taxon>
        <taxon>Pyramimonadaceae</taxon>
        <taxon>Cymbomonas</taxon>
    </lineage>
</organism>
<dbReference type="EMBL" id="LGRX02021261">
    <property type="protein sequence ID" value="KAK3256879.1"/>
    <property type="molecule type" value="Genomic_DNA"/>
</dbReference>
<keyword evidence="2" id="KW-1185">Reference proteome</keyword>
<evidence type="ECO:0000313" key="2">
    <source>
        <dbReference type="Proteomes" id="UP001190700"/>
    </source>
</evidence>
<name>A0AAE0KQM6_9CHLO</name>
<proteinExistence type="predicted"/>
<evidence type="ECO:0000313" key="1">
    <source>
        <dbReference type="EMBL" id="KAK3256879.1"/>
    </source>
</evidence>